<accession>A0A1I2E7V0</accession>
<dbReference type="Proteomes" id="UP000199513">
    <property type="component" value="Unassembled WGS sequence"/>
</dbReference>
<dbReference type="STRING" id="1003.SAMN04488541_100938"/>
<evidence type="ECO:0000313" key="3">
    <source>
        <dbReference type="EMBL" id="SFE88787.1"/>
    </source>
</evidence>
<keyword evidence="4" id="KW-1185">Reference proteome</keyword>
<reference evidence="3 4" key="1">
    <citation type="submission" date="2016-10" db="EMBL/GenBank/DDBJ databases">
        <authorList>
            <person name="de Groot N.N."/>
        </authorList>
    </citation>
    <scope>NUCLEOTIDE SEQUENCE [LARGE SCALE GENOMIC DNA]</scope>
    <source>
        <strain>GEY</strain>
        <strain evidence="4">DSM 9560</strain>
    </source>
</reference>
<name>A0A1I2E7V0_9BACT</name>
<protein>
    <submittedName>
        <fullName evidence="3">Cysteine desulfuration protein SufE</fullName>
    </submittedName>
</protein>
<dbReference type="InterPro" id="IPR003808">
    <property type="entry name" value="Fe-S_metab-assoc_dom"/>
</dbReference>
<dbReference type="SUPFAM" id="SSF82649">
    <property type="entry name" value="SufE/NifU"/>
    <property type="match status" value="1"/>
</dbReference>
<evidence type="ECO:0000256" key="1">
    <source>
        <dbReference type="ARBA" id="ARBA00010282"/>
    </source>
</evidence>
<dbReference type="OrthoDB" id="9799320at2"/>
<evidence type="ECO:0000313" key="4">
    <source>
        <dbReference type="Proteomes" id="UP000199513"/>
    </source>
</evidence>
<gene>
    <name evidence="3" type="ORF">SAMN04488541_100938</name>
</gene>
<organism evidence="3 4">
    <name type="scientific">Thermoflexibacter ruber</name>
    <dbReference type="NCBI Taxonomy" id="1003"/>
    <lineage>
        <taxon>Bacteria</taxon>
        <taxon>Pseudomonadati</taxon>
        <taxon>Bacteroidota</taxon>
        <taxon>Cytophagia</taxon>
        <taxon>Cytophagales</taxon>
        <taxon>Thermoflexibacteraceae</taxon>
        <taxon>Thermoflexibacter</taxon>
    </lineage>
</organism>
<feature type="domain" description="Fe-S metabolism associated" evidence="2">
    <location>
        <begin position="11"/>
        <end position="129"/>
    </location>
</feature>
<proteinExistence type="inferred from homology"/>
<dbReference type="Pfam" id="PF02657">
    <property type="entry name" value="SufE"/>
    <property type="match status" value="1"/>
</dbReference>
<dbReference type="EMBL" id="FONY01000009">
    <property type="protein sequence ID" value="SFE88787.1"/>
    <property type="molecule type" value="Genomic_DNA"/>
</dbReference>
<dbReference type="Gene3D" id="3.90.1010.10">
    <property type="match status" value="1"/>
</dbReference>
<dbReference type="PANTHER" id="PTHR43597">
    <property type="entry name" value="SULFUR ACCEPTOR PROTEIN CSDE"/>
    <property type="match status" value="1"/>
</dbReference>
<evidence type="ECO:0000259" key="2">
    <source>
        <dbReference type="Pfam" id="PF02657"/>
    </source>
</evidence>
<sequence length="140" mass="16181">MTINEIQDEIIEEFSIFDNRNDSYNYIIELGKNLPPYPEQFRTDDKLIKGCQSKVWVHPYIQEGKVLFYGDSDSTLVKGLVSLVVRVLSNQKAEDIVKADLYFIDKIGLRQMLSMNRSNGFASLVKQVKLYAFAYQTQEV</sequence>
<dbReference type="PANTHER" id="PTHR43597:SF5">
    <property type="entry name" value="SUFE-LIKE PROTEIN 2, CHLOROPLASTIC"/>
    <property type="match status" value="1"/>
</dbReference>
<comment type="similarity">
    <text evidence="1">Belongs to the SufE family.</text>
</comment>
<dbReference type="AlphaFoldDB" id="A0A1I2E7V0"/>
<dbReference type="RefSeq" id="WP_091542116.1">
    <property type="nucleotide sequence ID" value="NZ_FONY01000009.1"/>
</dbReference>